<dbReference type="Proteomes" id="UP000429232">
    <property type="component" value="Chromosome"/>
</dbReference>
<dbReference type="SUPFAM" id="SSF53335">
    <property type="entry name" value="S-adenosyl-L-methionine-dependent methyltransferases"/>
    <property type="match status" value="1"/>
</dbReference>
<dbReference type="GO" id="GO:0032259">
    <property type="term" value="P:methylation"/>
    <property type="evidence" value="ECO:0007669"/>
    <property type="project" value="UniProtKB-KW"/>
</dbReference>
<dbReference type="AlphaFoldDB" id="A0A6I4HVR2"/>
<evidence type="ECO:0000313" key="3">
    <source>
        <dbReference type="Proteomes" id="UP000429232"/>
    </source>
</evidence>
<dbReference type="InterPro" id="IPR013216">
    <property type="entry name" value="Methyltransf_11"/>
</dbReference>
<reference evidence="2 3" key="1">
    <citation type="submission" date="2020-12" db="EMBL/GenBank/DDBJ databases">
        <title>HMF7856_wgs.fasta genome submission.</title>
        <authorList>
            <person name="Kang H."/>
            <person name="Kim H."/>
            <person name="Joh K."/>
        </authorList>
    </citation>
    <scope>NUCLEOTIDE SEQUENCE [LARGE SCALE GENOMIC DNA]</scope>
    <source>
        <strain evidence="2 3">HMF7856</strain>
    </source>
</reference>
<evidence type="ECO:0000259" key="1">
    <source>
        <dbReference type="Pfam" id="PF08241"/>
    </source>
</evidence>
<dbReference type="Pfam" id="PF08241">
    <property type="entry name" value="Methyltransf_11"/>
    <property type="match status" value="1"/>
</dbReference>
<keyword evidence="2" id="KW-0489">Methyltransferase</keyword>
<accession>A0A6I4HVR2</accession>
<dbReference type="GO" id="GO:0008757">
    <property type="term" value="F:S-adenosylmethionine-dependent methyltransferase activity"/>
    <property type="evidence" value="ECO:0007669"/>
    <property type="project" value="InterPro"/>
</dbReference>
<sequence length="260" mass="27916">MGSKAIQSHLWGQRPQDWADIQEATGMPGYDYVAGLSQIRSAGTLLDVGCGSGIFCGMAKDLRLTVTGLDATENFIEQARSRYPDCTFVEGEMEELPFEDESFDVVTGFNSFQYAANVGNALAEARRVLKPGGTLTATVWGAREDCEAAVYLKAVGSMLPPPPPGAPGPYALSEPDVLKNLLTDSGFKDIIVTDVPGAWEYPNLETAMRGMLSAGPPARAIENSGYEQVYNAVRTAVMPFVKADGSVMLKNTYRIAVATK</sequence>
<organism evidence="2 3">
    <name type="scientific">Mucilaginibacter ginkgonis</name>
    <dbReference type="NCBI Taxonomy" id="2682091"/>
    <lineage>
        <taxon>Bacteria</taxon>
        <taxon>Pseudomonadati</taxon>
        <taxon>Bacteroidota</taxon>
        <taxon>Sphingobacteriia</taxon>
        <taxon>Sphingobacteriales</taxon>
        <taxon>Sphingobacteriaceae</taxon>
        <taxon>Mucilaginibacter</taxon>
    </lineage>
</organism>
<name>A0A6I4HVR2_9SPHI</name>
<dbReference type="CDD" id="cd02440">
    <property type="entry name" value="AdoMet_MTases"/>
    <property type="match status" value="1"/>
</dbReference>
<dbReference type="Gene3D" id="3.40.50.150">
    <property type="entry name" value="Vaccinia Virus protein VP39"/>
    <property type="match status" value="1"/>
</dbReference>
<protein>
    <submittedName>
        <fullName evidence="2">Class I SAM-dependent methyltransferase</fullName>
    </submittedName>
</protein>
<evidence type="ECO:0000313" key="2">
    <source>
        <dbReference type="EMBL" id="QQL50998.1"/>
    </source>
</evidence>
<proteinExistence type="predicted"/>
<keyword evidence="3" id="KW-1185">Reference proteome</keyword>
<dbReference type="EMBL" id="CP066775">
    <property type="protein sequence ID" value="QQL50998.1"/>
    <property type="molecule type" value="Genomic_DNA"/>
</dbReference>
<dbReference type="InterPro" id="IPR029063">
    <property type="entry name" value="SAM-dependent_MTases_sf"/>
</dbReference>
<dbReference type="KEGG" id="mgik:GO620_005980"/>
<dbReference type="RefSeq" id="WP_157523574.1">
    <property type="nucleotide sequence ID" value="NZ_CP066775.1"/>
</dbReference>
<gene>
    <name evidence="2" type="ORF">GO620_005980</name>
</gene>
<dbReference type="PANTHER" id="PTHR43591">
    <property type="entry name" value="METHYLTRANSFERASE"/>
    <property type="match status" value="1"/>
</dbReference>
<keyword evidence="2" id="KW-0808">Transferase</keyword>
<feature type="domain" description="Methyltransferase type 11" evidence="1">
    <location>
        <begin position="46"/>
        <end position="135"/>
    </location>
</feature>